<evidence type="ECO:0008006" key="3">
    <source>
        <dbReference type="Google" id="ProtNLM"/>
    </source>
</evidence>
<evidence type="ECO:0000313" key="1">
    <source>
        <dbReference type="EMBL" id="TID20892.1"/>
    </source>
</evidence>
<dbReference type="Pfam" id="PF12658">
    <property type="entry name" value="Ten1"/>
    <property type="match status" value="1"/>
</dbReference>
<dbReference type="EMBL" id="SNSC02000010">
    <property type="protein sequence ID" value="TID20892.1"/>
    <property type="molecule type" value="Genomic_DNA"/>
</dbReference>
<dbReference type="Gene3D" id="2.40.50.140">
    <property type="entry name" value="Nucleic acid-binding proteins"/>
    <property type="match status" value="1"/>
</dbReference>
<sequence>MSHSGGIPSRLVFLSDLPHLQDRDKVRFLGCVEQYDIKMDELLLKHQYPHQGSKIIASVNISLVRETLKPTVLQSGAWVNVVGYVQNETFVSKSSNDETIVKVQAIMLWDSVALNLAEYEKAVQARKDAETTG</sequence>
<proteinExistence type="predicted"/>
<dbReference type="GO" id="GO:0043047">
    <property type="term" value="F:single-stranded telomeric DNA binding"/>
    <property type="evidence" value="ECO:0007669"/>
    <property type="project" value="InterPro"/>
</dbReference>
<dbReference type="AlphaFoldDB" id="A0A4Z1PG10"/>
<gene>
    <name evidence="1" type="ORF">E6O75_ATG05657</name>
</gene>
<dbReference type="InterPro" id="IPR024222">
    <property type="entry name" value="Ten1_fungal"/>
</dbReference>
<comment type="caution">
    <text evidence="1">The sequence shown here is derived from an EMBL/GenBank/DDBJ whole genome shotgun (WGS) entry which is preliminary data.</text>
</comment>
<evidence type="ECO:0000313" key="2">
    <source>
        <dbReference type="Proteomes" id="UP000298493"/>
    </source>
</evidence>
<dbReference type="Proteomes" id="UP000298493">
    <property type="component" value="Unassembled WGS sequence"/>
</dbReference>
<name>A0A4Z1PG10_9PEZI</name>
<accession>A0A4Z1PG10</accession>
<organism evidence="1 2">
    <name type="scientific">Venturia nashicola</name>
    <dbReference type="NCBI Taxonomy" id="86259"/>
    <lineage>
        <taxon>Eukaryota</taxon>
        <taxon>Fungi</taxon>
        <taxon>Dikarya</taxon>
        <taxon>Ascomycota</taxon>
        <taxon>Pezizomycotina</taxon>
        <taxon>Dothideomycetes</taxon>
        <taxon>Pleosporomycetidae</taxon>
        <taxon>Venturiales</taxon>
        <taxon>Venturiaceae</taxon>
        <taxon>Venturia</taxon>
    </lineage>
</organism>
<dbReference type="GO" id="GO:0016233">
    <property type="term" value="P:telomere capping"/>
    <property type="evidence" value="ECO:0007669"/>
    <property type="project" value="InterPro"/>
</dbReference>
<protein>
    <recommendedName>
        <fullName evidence="3">CST complex subunit Ten1</fullName>
    </recommendedName>
</protein>
<reference evidence="1 2" key="1">
    <citation type="submission" date="2019-04" db="EMBL/GenBank/DDBJ databases">
        <title>High contiguity whole genome sequence and gene annotation resource for two Venturia nashicola isolates.</title>
        <authorList>
            <person name="Prokchorchik M."/>
            <person name="Won K."/>
            <person name="Lee Y."/>
            <person name="Choi E.D."/>
            <person name="Segonzac C."/>
            <person name="Sohn K.H."/>
        </authorList>
    </citation>
    <scope>NUCLEOTIDE SEQUENCE [LARGE SCALE GENOMIC DNA]</scope>
    <source>
        <strain evidence="1 2">PRI2</strain>
    </source>
</reference>
<dbReference type="InterPro" id="IPR012340">
    <property type="entry name" value="NA-bd_OB-fold"/>
</dbReference>
<dbReference type="GO" id="GO:1990879">
    <property type="term" value="C:CST complex"/>
    <property type="evidence" value="ECO:0007669"/>
    <property type="project" value="InterPro"/>
</dbReference>
<keyword evidence="2" id="KW-1185">Reference proteome</keyword>